<comment type="caution">
    <text evidence="2">The sequence shown here is derived from an EMBL/GenBank/DDBJ whole genome shotgun (WGS) entry which is preliminary data.</text>
</comment>
<sequence length="65" mass="6884">MGSLPLHPPPLTPSANTVPSAAPVPPSTASVDDSQPTRKLLEQVHTCLSDSLKAVSDKLKASFYW</sequence>
<reference evidence="2 3" key="1">
    <citation type="submission" date="2019-05" db="EMBL/GenBank/DDBJ databases">
        <title>Another draft genome of Portunus trituberculatus and its Hox gene families provides insights of decapod evolution.</title>
        <authorList>
            <person name="Jeong J.-H."/>
            <person name="Song I."/>
            <person name="Kim S."/>
            <person name="Choi T."/>
            <person name="Kim D."/>
            <person name="Ryu S."/>
            <person name="Kim W."/>
        </authorList>
    </citation>
    <scope>NUCLEOTIDE SEQUENCE [LARGE SCALE GENOMIC DNA]</scope>
    <source>
        <tissue evidence="2">Muscle</tissue>
    </source>
</reference>
<dbReference type="AlphaFoldDB" id="A0A5B7K345"/>
<gene>
    <name evidence="2" type="ORF">E2C01_100479</name>
</gene>
<evidence type="ECO:0000256" key="1">
    <source>
        <dbReference type="SAM" id="MobiDB-lite"/>
    </source>
</evidence>
<feature type="compositionally biased region" description="Pro residues" evidence="1">
    <location>
        <begin position="1"/>
        <end position="12"/>
    </location>
</feature>
<dbReference type="Proteomes" id="UP000324222">
    <property type="component" value="Unassembled WGS sequence"/>
</dbReference>
<keyword evidence="3" id="KW-1185">Reference proteome</keyword>
<name>A0A5B7K345_PORTR</name>
<feature type="region of interest" description="Disordered" evidence="1">
    <location>
        <begin position="1"/>
        <end position="36"/>
    </location>
</feature>
<protein>
    <submittedName>
        <fullName evidence="2">Uncharacterized protein</fullName>
    </submittedName>
</protein>
<dbReference type="EMBL" id="VSRR010142713">
    <property type="protein sequence ID" value="MPD04772.1"/>
    <property type="molecule type" value="Genomic_DNA"/>
</dbReference>
<evidence type="ECO:0000313" key="3">
    <source>
        <dbReference type="Proteomes" id="UP000324222"/>
    </source>
</evidence>
<feature type="compositionally biased region" description="Low complexity" evidence="1">
    <location>
        <begin position="13"/>
        <end position="31"/>
    </location>
</feature>
<proteinExistence type="predicted"/>
<accession>A0A5B7K345</accession>
<organism evidence="2 3">
    <name type="scientific">Portunus trituberculatus</name>
    <name type="common">Swimming crab</name>
    <name type="synonym">Neptunus trituberculatus</name>
    <dbReference type="NCBI Taxonomy" id="210409"/>
    <lineage>
        <taxon>Eukaryota</taxon>
        <taxon>Metazoa</taxon>
        <taxon>Ecdysozoa</taxon>
        <taxon>Arthropoda</taxon>
        <taxon>Crustacea</taxon>
        <taxon>Multicrustacea</taxon>
        <taxon>Malacostraca</taxon>
        <taxon>Eumalacostraca</taxon>
        <taxon>Eucarida</taxon>
        <taxon>Decapoda</taxon>
        <taxon>Pleocyemata</taxon>
        <taxon>Brachyura</taxon>
        <taxon>Eubrachyura</taxon>
        <taxon>Portunoidea</taxon>
        <taxon>Portunidae</taxon>
        <taxon>Portuninae</taxon>
        <taxon>Portunus</taxon>
    </lineage>
</organism>
<evidence type="ECO:0000313" key="2">
    <source>
        <dbReference type="EMBL" id="MPD04772.1"/>
    </source>
</evidence>